<dbReference type="OrthoDB" id="3512640at2759"/>
<dbReference type="GO" id="GO:0030170">
    <property type="term" value="F:pyridoxal phosphate binding"/>
    <property type="evidence" value="ECO:0007669"/>
    <property type="project" value="InterPro"/>
</dbReference>
<dbReference type="SUPFAM" id="SSF53383">
    <property type="entry name" value="PLP-dependent transferases"/>
    <property type="match status" value="1"/>
</dbReference>
<dbReference type="PIRSF" id="PIRSF001434">
    <property type="entry name" value="CGS"/>
    <property type="match status" value="1"/>
</dbReference>
<protein>
    <recommendedName>
        <fullName evidence="7">Cystathionine gamma-synthase</fullName>
    </recommendedName>
</protein>
<comment type="similarity">
    <text evidence="4">Belongs to the trans-sulfuration enzymes family.</text>
</comment>
<evidence type="ECO:0000256" key="2">
    <source>
        <dbReference type="ARBA" id="ARBA00022898"/>
    </source>
</evidence>
<dbReference type="GO" id="GO:0019346">
    <property type="term" value="P:transsulfuration"/>
    <property type="evidence" value="ECO:0007669"/>
    <property type="project" value="InterPro"/>
</dbReference>
<dbReference type="GO" id="GO:0005737">
    <property type="term" value="C:cytoplasm"/>
    <property type="evidence" value="ECO:0007669"/>
    <property type="project" value="TreeGrafter"/>
</dbReference>
<evidence type="ECO:0000313" key="6">
    <source>
        <dbReference type="Proteomes" id="UP001149813"/>
    </source>
</evidence>
<comment type="caution">
    <text evidence="5">The sequence shown here is derived from an EMBL/GenBank/DDBJ whole genome shotgun (WGS) entry which is preliminary data.</text>
</comment>
<dbReference type="Gene3D" id="3.40.640.10">
    <property type="entry name" value="Type I PLP-dependent aspartate aminotransferase-like (Major domain)"/>
    <property type="match status" value="1"/>
</dbReference>
<evidence type="ECO:0008006" key="7">
    <source>
        <dbReference type="Google" id="ProtNLM"/>
    </source>
</evidence>
<dbReference type="InterPro" id="IPR015422">
    <property type="entry name" value="PyrdxlP-dep_Trfase_small"/>
</dbReference>
<dbReference type="InterPro" id="IPR015424">
    <property type="entry name" value="PyrdxlP-dep_Trfase"/>
</dbReference>
<proteinExistence type="inferred from homology"/>
<dbReference type="Pfam" id="PF01053">
    <property type="entry name" value="Cys_Met_Meta_PP"/>
    <property type="match status" value="1"/>
</dbReference>
<gene>
    <name evidence="5" type="ORF">LPJ53_004221</name>
</gene>
<evidence type="ECO:0000313" key="5">
    <source>
        <dbReference type="EMBL" id="KAJ1721237.1"/>
    </source>
</evidence>
<reference evidence="5" key="1">
    <citation type="submission" date="2022-07" db="EMBL/GenBank/DDBJ databases">
        <title>Phylogenomic reconstructions and comparative analyses of Kickxellomycotina fungi.</title>
        <authorList>
            <person name="Reynolds N.K."/>
            <person name="Stajich J.E."/>
            <person name="Barry K."/>
            <person name="Grigoriev I.V."/>
            <person name="Crous P."/>
            <person name="Smith M.E."/>
        </authorList>
    </citation>
    <scope>NUCLEOTIDE SEQUENCE</scope>
    <source>
        <strain evidence="5">NBRC 32514</strain>
    </source>
</reference>
<evidence type="ECO:0000256" key="1">
    <source>
        <dbReference type="ARBA" id="ARBA00001933"/>
    </source>
</evidence>
<dbReference type="PANTHER" id="PTHR11808">
    <property type="entry name" value="TRANS-SULFURATION ENZYME FAMILY MEMBER"/>
    <property type="match status" value="1"/>
</dbReference>
<evidence type="ECO:0000256" key="3">
    <source>
        <dbReference type="PIRSR" id="PIRSR001434-2"/>
    </source>
</evidence>
<dbReference type="EMBL" id="JANBOJ010000187">
    <property type="protein sequence ID" value="KAJ1721237.1"/>
    <property type="molecule type" value="Genomic_DNA"/>
</dbReference>
<dbReference type="InterPro" id="IPR000277">
    <property type="entry name" value="Cys/Met-Metab_PyrdxlP-dep_enz"/>
</dbReference>
<keyword evidence="6" id="KW-1185">Reference proteome</keyword>
<organism evidence="5 6">
    <name type="scientific">Coemansia erecta</name>
    <dbReference type="NCBI Taxonomy" id="147472"/>
    <lineage>
        <taxon>Eukaryota</taxon>
        <taxon>Fungi</taxon>
        <taxon>Fungi incertae sedis</taxon>
        <taxon>Zoopagomycota</taxon>
        <taxon>Kickxellomycotina</taxon>
        <taxon>Kickxellomycetes</taxon>
        <taxon>Kickxellales</taxon>
        <taxon>Kickxellaceae</taxon>
        <taxon>Coemansia</taxon>
    </lineage>
</organism>
<dbReference type="InterPro" id="IPR054542">
    <property type="entry name" value="Cys_met_metab_PP"/>
</dbReference>
<name>A0A9W7XYF5_9FUNG</name>
<dbReference type="PANTHER" id="PTHR11808:SF35">
    <property type="entry name" value="CYSTATHIONINE GAMMA-SYNTHASE (AFU_ORTHOLOGUE AFUA_7G01590)"/>
    <property type="match status" value="1"/>
</dbReference>
<dbReference type="PROSITE" id="PS00868">
    <property type="entry name" value="CYS_MET_METAB_PP"/>
    <property type="match status" value="1"/>
</dbReference>
<sequence>MVEIKNPLYNCVAPSTQAVHADSHTRVTSDVSPPISVSTTFEYNKEVVDACNYGPDQRHTYARESTPTNIKVESVLSTLTEGHAVLYGSGLTAALAVLIQYKPKKIALSECYFGIRKVLEQYQALVPNVQVIGSECSYDGVDLVWIESPINPSGEVKDIAAYALRAHAAGAILVVDSTLAPPPLSYPFRQGADVVVHSATKYLGGHSDLLAGVVVTRAAKSAEAMRYSRYVLGTGAGSLENWLLLRSLRTLTIRIRQQSVTAARIVALLESYRRSAVVTACHTPTALELSLGRCLSVVRHATLQINGAHCNANIAQQHPEGFGAVFSVAFASKAQALFVARALRLHRFATSLGGVESLVDWRHAWDETAEPTVLRISIGLEAYDDLASDWKQALLALDESEKKAAAKL</sequence>
<dbReference type="InterPro" id="IPR015421">
    <property type="entry name" value="PyrdxlP-dep_Trfase_major"/>
</dbReference>
<dbReference type="GO" id="GO:0016846">
    <property type="term" value="F:carbon-sulfur lyase activity"/>
    <property type="evidence" value="ECO:0007669"/>
    <property type="project" value="TreeGrafter"/>
</dbReference>
<comment type="cofactor">
    <cofactor evidence="1 4">
        <name>pyridoxal 5'-phosphate</name>
        <dbReference type="ChEBI" id="CHEBI:597326"/>
    </cofactor>
</comment>
<dbReference type="Gene3D" id="3.90.1150.10">
    <property type="entry name" value="Aspartate Aminotransferase, domain 1"/>
    <property type="match status" value="1"/>
</dbReference>
<evidence type="ECO:0000256" key="4">
    <source>
        <dbReference type="RuleBase" id="RU362118"/>
    </source>
</evidence>
<feature type="modified residue" description="N6-(pyridoxal phosphate)lysine" evidence="3">
    <location>
        <position position="201"/>
    </location>
</feature>
<keyword evidence="2 3" id="KW-0663">Pyridoxal phosphate</keyword>
<dbReference type="Proteomes" id="UP001149813">
    <property type="component" value="Unassembled WGS sequence"/>
</dbReference>
<dbReference type="AlphaFoldDB" id="A0A9W7XYF5"/>
<accession>A0A9W7XYF5</accession>